<dbReference type="InterPro" id="IPR036097">
    <property type="entry name" value="HisK_dim/P_sf"/>
</dbReference>
<feature type="transmembrane region" description="Helical" evidence="15">
    <location>
        <begin position="6"/>
        <end position="25"/>
    </location>
</feature>
<dbReference type="SMART" id="SM00086">
    <property type="entry name" value="PAC"/>
    <property type="match status" value="1"/>
</dbReference>
<dbReference type="Gene3D" id="3.40.50.2300">
    <property type="match status" value="1"/>
</dbReference>
<dbReference type="InterPro" id="IPR011620">
    <property type="entry name" value="Sig_transdc_His_kinase_LytS_TM"/>
</dbReference>
<feature type="transmembrane region" description="Helical" evidence="15">
    <location>
        <begin position="72"/>
        <end position="93"/>
    </location>
</feature>
<dbReference type="InterPro" id="IPR000700">
    <property type="entry name" value="PAS-assoc_C"/>
</dbReference>
<evidence type="ECO:0000256" key="7">
    <source>
        <dbReference type="ARBA" id="ARBA00022692"/>
    </source>
</evidence>
<dbReference type="InterPro" id="IPR004358">
    <property type="entry name" value="Sig_transdc_His_kin-like_C"/>
</dbReference>
<dbReference type="SUPFAM" id="SSF47384">
    <property type="entry name" value="Homodimeric domain of signal transducing histidine kinase"/>
    <property type="match status" value="1"/>
</dbReference>
<evidence type="ECO:0000256" key="2">
    <source>
        <dbReference type="ARBA" id="ARBA00004651"/>
    </source>
</evidence>
<keyword evidence="5 14" id="KW-0597">Phosphoprotein</keyword>
<gene>
    <name evidence="20" type="ORF">PAM7971_00858</name>
</gene>
<dbReference type="Pfam" id="PF00512">
    <property type="entry name" value="HisKA"/>
    <property type="match status" value="1"/>
</dbReference>
<evidence type="ECO:0000259" key="18">
    <source>
        <dbReference type="PROSITE" id="PS50112"/>
    </source>
</evidence>
<feature type="transmembrane region" description="Helical" evidence="15">
    <location>
        <begin position="37"/>
        <end position="60"/>
    </location>
</feature>
<keyword evidence="10" id="KW-0067">ATP-binding</keyword>
<dbReference type="InterPro" id="IPR000014">
    <property type="entry name" value="PAS"/>
</dbReference>
<dbReference type="InterPro" id="IPR036890">
    <property type="entry name" value="HATPase_C_sf"/>
</dbReference>
<dbReference type="Gene3D" id="3.30.450.20">
    <property type="entry name" value="PAS domain"/>
    <property type="match status" value="2"/>
</dbReference>
<evidence type="ECO:0000256" key="15">
    <source>
        <dbReference type="SAM" id="Phobius"/>
    </source>
</evidence>
<reference evidence="20 21" key="1">
    <citation type="submission" date="2017-03" db="EMBL/GenBank/DDBJ databases">
        <authorList>
            <person name="Afonso C.L."/>
            <person name="Miller P.J."/>
            <person name="Scott M.A."/>
            <person name="Spackman E."/>
            <person name="Goraichik I."/>
            <person name="Dimitrov K.M."/>
            <person name="Suarez D.L."/>
            <person name="Swayne D.E."/>
        </authorList>
    </citation>
    <scope>NUCLEOTIDE SEQUENCE [LARGE SCALE GENOMIC DNA]</scope>
    <source>
        <strain evidence="20 21">CECT 7971</strain>
    </source>
</reference>
<dbReference type="PANTHER" id="PTHR43065">
    <property type="entry name" value="SENSOR HISTIDINE KINASE"/>
    <property type="match status" value="1"/>
</dbReference>
<dbReference type="SMART" id="SM00448">
    <property type="entry name" value="REC"/>
    <property type="match status" value="1"/>
</dbReference>
<feature type="domain" description="PAS" evidence="18">
    <location>
        <begin position="334"/>
        <end position="410"/>
    </location>
</feature>
<dbReference type="Gene3D" id="1.10.287.130">
    <property type="match status" value="1"/>
</dbReference>
<dbReference type="SMART" id="SM00387">
    <property type="entry name" value="HATPase_c"/>
    <property type="match status" value="1"/>
</dbReference>
<dbReference type="PANTHER" id="PTHR43065:SF46">
    <property type="entry name" value="C4-DICARBOXYLATE TRANSPORT SENSOR PROTEIN DCTB"/>
    <property type="match status" value="1"/>
</dbReference>
<feature type="transmembrane region" description="Helical" evidence="15">
    <location>
        <begin position="100"/>
        <end position="123"/>
    </location>
</feature>
<dbReference type="RefSeq" id="WP_085847751.1">
    <property type="nucleotide sequence ID" value="NZ_FNZV01000002.1"/>
</dbReference>
<evidence type="ECO:0000256" key="1">
    <source>
        <dbReference type="ARBA" id="ARBA00000085"/>
    </source>
</evidence>
<dbReference type="InterPro" id="IPR003594">
    <property type="entry name" value="HATPase_dom"/>
</dbReference>
<sequence>MFAFVLQNLTSLLLAGVLVYVVYASDRLRNKRPVQQMLLGIIFGVMVMSLGMNSISFKIIPTQFDAKAGPLIFAGYLGGPIGAVIAGACGALYRYSQGGAAVNIGIFMNLATPAIGVAVYYLRPARNWPVTSKSTAAYLMLALALLHIVPLWYLSRVNQDPDAHVIAAQVAVGFASIGVLSTLVTWQVLNYAFRFANVTVESADSVKKLDLAMQMSGMGMFDQKKDSLGPFFDEGLMSIYGLDRPAGQVLMPEWEALIHPEDLPRLQRERQQMWQGTQTLNKTNFRVQRSDGTLRYIRASWIADLAKDGTTSRIIGMHADLTDIRDSEKLLQDSRNRLEHIIEKLPGVALEVDGTGPDGPKLLYISPKCHKIWGVTDQEFYADPSLLMKMHDPDDIEKFLKVLYESFETGEPIFHRYKITTRDGQTRWLDYHGGTDIEKGRALIKAIILDATTEVEAQKKMERESEISRRAQKNESIGQLTGGVAHDFNNLLAVILGNLELLSDRDVPPVEQDLIDTAITATLRGADLTKNMLAFARQAPLTPVVLDLNSVVREAKNWIGRTLPESVNVETSLLAGLWPVKADRASLESALLNLTLNARDAMEGHGNLTIETANVRIDQAYIDARNEELAPGRYVMLAVSDTGPGISQDTLASIFEPFFTTKPPGLGSGLGLSMTDGFMRQSGGTVQVYTEIDQGTTFKLYFPATNMQQEQITTPEMTDHNPAHKGHKLLVAEDEKSVRETLVKVLEHSGYHVTATASGDAAFATFEADPTFDLLLTDIVMPGKLQGTTLAKALRARWPALPVIFMSGYASEATVHGNGLRPEDIRMMKPVQRTDLLDAVAKVLS</sequence>
<keyword evidence="13 15" id="KW-0472">Membrane</keyword>
<accession>A0A1Y5RTP8</accession>
<proteinExistence type="predicted"/>
<dbReference type="InterPro" id="IPR011006">
    <property type="entry name" value="CheY-like_superfamily"/>
</dbReference>
<evidence type="ECO:0000256" key="12">
    <source>
        <dbReference type="ARBA" id="ARBA00023012"/>
    </source>
</evidence>
<dbReference type="PRINTS" id="PR00344">
    <property type="entry name" value="BCTRLSENSOR"/>
</dbReference>
<feature type="transmembrane region" description="Helical" evidence="15">
    <location>
        <begin position="135"/>
        <end position="154"/>
    </location>
</feature>
<dbReference type="STRING" id="658057.SAMN04488032_102228"/>
<dbReference type="SUPFAM" id="SSF52172">
    <property type="entry name" value="CheY-like"/>
    <property type="match status" value="1"/>
</dbReference>
<dbReference type="EC" id="2.7.13.3" evidence="3"/>
<dbReference type="InterPro" id="IPR005467">
    <property type="entry name" value="His_kinase_dom"/>
</dbReference>
<evidence type="ECO:0000256" key="10">
    <source>
        <dbReference type="ARBA" id="ARBA00022840"/>
    </source>
</evidence>
<evidence type="ECO:0000256" key="13">
    <source>
        <dbReference type="ARBA" id="ARBA00023136"/>
    </source>
</evidence>
<keyword evidence="9" id="KW-0418">Kinase</keyword>
<evidence type="ECO:0000313" key="20">
    <source>
        <dbReference type="EMBL" id="SLN24971.1"/>
    </source>
</evidence>
<feature type="domain" description="PAC" evidence="19">
    <location>
        <begin position="281"/>
        <end position="333"/>
    </location>
</feature>
<evidence type="ECO:0000256" key="11">
    <source>
        <dbReference type="ARBA" id="ARBA00022989"/>
    </source>
</evidence>
<name>A0A1Y5RTP8_9RHOB</name>
<dbReference type="Pfam" id="PF00072">
    <property type="entry name" value="Response_reg"/>
    <property type="match status" value="1"/>
</dbReference>
<comment type="subcellular location">
    <subcellularLocation>
        <location evidence="2">Cell membrane</location>
        <topology evidence="2">Multi-pass membrane protein</topology>
    </subcellularLocation>
</comment>
<dbReference type="Pfam" id="PF08447">
    <property type="entry name" value="PAS_3"/>
    <property type="match status" value="2"/>
</dbReference>
<feature type="domain" description="Response regulatory" evidence="17">
    <location>
        <begin position="728"/>
        <end position="844"/>
    </location>
</feature>
<dbReference type="CDD" id="cd00082">
    <property type="entry name" value="HisKA"/>
    <property type="match status" value="1"/>
</dbReference>
<comment type="catalytic activity">
    <reaction evidence="1">
        <text>ATP + protein L-histidine = ADP + protein N-phospho-L-histidine.</text>
        <dbReference type="EC" id="2.7.13.3"/>
    </reaction>
</comment>
<dbReference type="InterPro" id="IPR001610">
    <property type="entry name" value="PAC"/>
</dbReference>
<evidence type="ECO:0000256" key="9">
    <source>
        <dbReference type="ARBA" id="ARBA00022777"/>
    </source>
</evidence>
<dbReference type="PROSITE" id="PS50109">
    <property type="entry name" value="HIS_KIN"/>
    <property type="match status" value="1"/>
</dbReference>
<dbReference type="InterPro" id="IPR013655">
    <property type="entry name" value="PAS_fold_3"/>
</dbReference>
<evidence type="ECO:0000256" key="4">
    <source>
        <dbReference type="ARBA" id="ARBA00022475"/>
    </source>
</evidence>
<dbReference type="Pfam" id="PF07694">
    <property type="entry name" value="5TM-5TMR_LYT"/>
    <property type="match status" value="1"/>
</dbReference>
<evidence type="ECO:0000256" key="6">
    <source>
        <dbReference type="ARBA" id="ARBA00022679"/>
    </source>
</evidence>
<keyword evidence="6" id="KW-0808">Transferase</keyword>
<dbReference type="InterPro" id="IPR035965">
    <property type="entry name" value="PAS-like_dom_sf"/>
</dbReference>
<keyword evidence="21" id="KW-1185">Reference proteome</keyword>
<dbReference type="Pfam" id="PF02518">
    <property type="entry name" value="HATPase_c"/>
    <property type="match status" value="1"/>
</dbReference>
<dbReference type="SUPFAM" id="SSF55785">
    <property type="entry name" value="PYP-like sensor domain (PAS domain)"/>
    <property type="match status" value="2"/>
</dbReference>
<dbReference type="PROSITE" id="PS50112">
    <property type="entry name" value="PAS"/>
    <property type="match status" value="1"/>
</dbReference>
<evidence type="ECO:0000259" key="19">
    <source>
        <dbReference type="PROSITE" id="PS50113"/>
    </source>
</evidence>
<dbReference type="SUPFAM" id="SSF55874">
    <property type="entry name" value="ATPase domain of HSP90 chaperone/DNA topoisomerase II/histidine kinase"/>
    <property type="match status" value="1"/>
</dbReference>
<dbReference type="SMART" id="SM00388">
    <property type="entry name" value="HisKA"/>
    <property type="match status" value="1"/>
</dbReference>
<keyword evidence="7 15" id="KW-0812">Transmembrane</keyword>
<feature type="domain" description="Histidine kinase" evidence="16">
    <location>
        <begin position="483"/>
        <end position="706"/>
    </location>
</feature>
<evidence type="ECO:0000313" key="21">
    <source>
        <dbReference type="Proteomes" id="UP000193307"/>
    </source>
</evidence>
<dbReference type="GO" id="GO:0000155">
    <property type="term" value="F:phosphorelay sensor kinase activity"/>
    <property type="evidence" value="ECO:0007669"/>
    <property type="project" value="InterPro"/>
</dbReference>
<keyword evidence="12" id="KW-0902">Two-component regulatory system</keyword>
<evidence type="ECO:0000256" key="3">
    <source>
        <dbReference type="ARBA" id="ARBA00012438"/>
    </source>
</evidence>
<dbReference type="PROSITE" id="PS50113">
    <property type="entry name" value="PAC"/>
    <property type="match status" value="1"/>
</dbReference>
<dbReference type="InterPro" id="IPR001789">
    <property type="entry name" value="Sig_transdc_resp-reg_receiver"/>
</dbReference>
<dbReference type="AlphaFoldDB" id="A0A1Y5RTP8"/>
<dbReference type="EMBL" id="FWFW01000002">
    <property type="protein sequence ID" value="SLN24971.1"/>
    <property type="molecule type" value="Genomic_DNA"/>
</dbReference>
<feature type="transmembrane region" description="Helical" evidence="15">
    <location>
        <begin position="166"/>
        <end position="189"/>
    </location>
</feature>
<dbReference type="OrthoDB" id="9796100at2"/>
<dbReference type="GO" id="GO:0005886">
    <property type="term" value="C:plasma membrane"/>
    <property type="evidence" value="ECO:0007669"/>
    <property type="project" value="UniProtKB-SubCell"/>
</dbReference>
<dbReference type="GO" id="GO:0005524">
    <property type="term" value="F:ATP binding"/>
    <property type="evidence" value="ECO:0007669"/>
    <property type="project" value="UniProtKB-KW"/>
</dbReference>
<keyword evidence="11 15" id="KW-1133">Transmembrane helix</keyword>
<evidence type="ECO:0000256" key="14">
    <source>
        <dbReference type="PROSITE-ProRule" id="PRU00169"/>
    </source>
</evidence>
<dbReference type="InterPro" id="IPR003661">
    <property type="entry name" value="HisK_dim/P_dom"/>
</dbReference>
<evidence type="ECO:0000256" key="5">
    <source>
        <dbReference type="ARBA" id="ARBA00022553"/>
    </source>
</evidence>
<organism evidence="20 21">
    <name type="scientific">Pacificibacter marinus</name>
    <dbReference type="NCBI Taxonomy" id="658057"/>
    <lineage>
        <taxon>Bacteria</taxon>
        <taxon>Pseudomonadati</taxon>
        <taxon>Pseudomonadota</taxon>
        <taxon>Alphaproteobacteria</taxon>
        <taxon>Rhodobacterales</taxon>
        <taxon>Roseobacteraceae</taxon>
        <taxon>Pacificibacter</taxon>
    </lineage>
</organism>
<protein>
    <recommendedName>
        <fullName evidence="3">histidine kinase</fullName>
        <ecNumber evidence="3">2.7.13.3</ecNumber>
    </recommendedName>
</protein>
<evidence type="ECO:0000259" key="17">
    <source>
        <dbReference type="PROSITE" id="PS50110"/>
    </source>
</evidence>
<dbReference type="CDD" id="cd00130">
    <property type="entry name" value="PAS"/>
    <property type="match status" value="1"/>
</dbReference>
<dbReference type="PROSITE" id="PS50110">
    <property type="entry name" value="RESPONSE_REGULATORY"/>
    <property type="match status" value="1"/>
</dbReference>
<evidence type="ECO:0000256" key="8">
    <source>
        <dbReference type="ARBA" id="ARBA00022741"/>
    </source>
</evidence>
<dbReference type="GO" id="GO:0071555">
    <property type="term" value="P:cell wall organization"/>
    <property type="evidence" value="ECO:0007669"/>
    <property type="project" value="InterPro"/>
</dbReference>
<dbReference type="NCBIfam" id="TIGR00229">
    <property type="entry name" value="sensory_box"/>
    <property type="match status" value="1"/>
</dbReference>
<dbReference type="Gene3D" id="3.30.565.10">
    <property type="entry name" value="Histidine kinase-like ATPase, C-terminal domain"/>
    <property type="match status" value="1"/>
</dbReference>
<keyword evidence="8" id="KW-0547">Nucleotide-binding</keyword>
<evidence type="ECO:0000259" key="16">
    <source>
        <dbReference type="PROSITE" id="PS50109"/>
    </source>
</evidence>
<keyword evidence="4" id="KW-1003">Cell membrane</keyword>
<dbReference type="Proteomes" id="UP000193307">
    <property type="component" value="Unassembled WGS sequence"/>
</dbReference>
<feature type="modified residue" description="4-aspartylphosphate" evidence="14">
    <location>
        <position position="778"/>
    </location>
</feature>